<keyword evidence="3" id="KW-0813">Transport</keyword>
<dbReference type="GO" id="GO:0016020">
    <property type="term" value="C:membrane"/>
    <property type="evidence" value="ECO:0007669"/>
    <property type="project" value="UniProtKB-SubCell"/>
</dbReference>
<keyword evidence="4" id="KW-0309">Germination</keyword>
<proteinExistence type="inferred from homology"/>
<dbReference type="Gene3D" id="1.20.1740.10">
    <property type="entry name" value="Amino acid/polyamine transporter I"/>
    <property type="match status" value="1"/>
</dbReference>
<gene>
    <name evidence="9" type="ORF">CR203_05000</name>
</gene>
<feature type="transmembrane region" description="Helical" evidence="8">
    <location>
        <begin position="306"/>
        <end position="322"/>
    </location>
</feature>
<evidence type="ECO:0000256" key="2">
    <source>
        <dbReference type="ARBA" id="ARBA00007998"/>
    </source>
</evidence>
<dbReference type="AlphaFoldDB" id="A0A3A9KTB5"/>
<feature type="transmembrane region" description="Helical" evidence="8">
    <location>
        <begin position="78"/>
        <end position="95"/>
    </location>
</feature>
<name>A0A3A9KTB5_9BACI</name>
<keyword evidence="10" id="KW-1185">Reference proteome</keyword>
<accession>A0A3A9KTB5</accession>
<feature type="transmembrane region" description="Helical" evidence="8">
    <location>
        <begin position="36"/>
        <end position="57"/>
    </location>
</feature>
<evidence type="ECO:0000313" key="10">
    <source>
        <dbReference type="Proteomes" id="UP000281498"/>
    </source>
</evidence>
<dbReference type="PANTHER" id="PTHR34975">
    <property type="entry name" value="SPORE GERMINATION PROTEIN A2"/>
    <property type="match status" value="1"/>
</dbReference>
<evidence type="ECO:0000313" key="9">
    <source>
        <dbReference type="EMBL" id="RKL67866.1"/>
    </source>
</evidence>
<dbReference type="OrthoDB" id="1891864at2"/>
<dbReference type="NCBIfam" id="TIGR00912">
    <property type="entry name" value="2A0309"/>
    <property type="match status" value="1"/>
</dbReference>
<feature type="transmembrane region" description="Helical" evidence="8">
    <location>
        <begin position="269"/>
        <end position="294"/>
    </location>
</feature>
<dbReference type="PANTHER" id="PTHR34975:SF2">
    <property type="entry name" value="SPORE GERMINATION PROTEIN A2"/>
    <property type="match status" value="1"/>
</dbReference>
<evidence type="ECO:0000256" key="1">
    <source>
        <dbReference type="ARBA" id="ARBA00004141"/>
    </source>
</evidence>
<feature type="transmembrane region" description="Helical" evidence="8">
    <location>
        <begin position="181"/>
        <end position="204"/>
    </location>
</feature>
<dbReference type="Pfam" id="PF03845">
    <property type="entry name" value="Spore_permease"/>
    <property type="match status" value="1"/>
</dbReference>
<reference evidence="9 10" key="1">
    <citation type="submission" date="2017-10" db="EMBL/GenBank/DDBJ databases">
        <title>Bacillus sp. nov., a halophilic bacterium isolated from a Keqin Lake.</title>
        <authorList>
            <person name="Wang H."/>
        </authorList>
    </citation>
    <scope>NUCLEOTIDE SEQUENCE [LARGE SCALE GENOMIC DNA]</scope>
    <source>
        <strain evidence="9 10">KCTC 13187</strain>
    </source>
</reference>
<comment type="similarity">
    <text evidence="2">Belongs to the amino acid-polyamine-organocation (APC) superfamily. Spore germination protein (SGP) (TC 2.A.3.9) family.</text>
</comment>
<feature type="transmembrane region" description="Helical" evidence="8">
    <location>
        <begin position="115"/>
        <end position="136"/>
    </location>
</feature>
<dbReference type="Proteomes" id="UP000281498">
    <property type="component" value="Unassembled WGS sequence"/>
</dbReference>
<dbReference type="GO" id="GO:0009847">
    <property type="term" value="P:spore germination"/>
    <property type="evidence" value="ECO:0007669"/>
    <property type="project" value="InterPro"/>
</dbReference>
<feature type="transmembrane region" description="Helical" evidence="8">
    <location>
        <begin position="342"/>
        <end position="362"/>
    </location>
</feature>
<protein>
    <submittedName>
        <fullName evidence="9">Spore gernimation protein KB</fullName>
    </submittedName>
</protein>
<evidence type="ECO:0000256" key="4">
    <source>
        <dbReference type="ARBA" id="ARBA00022544"/>
    </source>
</evidence>
<evidence type="ECO:0000256" key="7">
    <source>
        <dbReference type="ARBA" id="ARBA00023136"/>
    </source>
</evidence>
<sequence length="372" mass="41656">MEKIKITPFQFFTLIVLLQLGSAIVISPGVAAKQDAWLAILLGLSGGVVLFLIYSYLYHQFPELSLTEYLPKILGKHLGWFIGFLYSLYFLYIGTRVLRDFGDLLVTAIFPETPLFIISLLMVLTIVYVISLGFEVLSRTGEFYLLLLMFIGFVVNFLFLMSGEVELENFLPILGEGWMPVVSAAFPRVLTFPFGEMIVFTMILPYLNNRKAVLKVGLIGLVFSGALIIFATMMNIAVLGIDIVDRATFPLLSAISKIRIGEFLERLDALAVISLIVGMFFKIAIFIYAGVLGTSILFKVDKYQKLLMPICIIVLISSVSIAENISEHLREGLEIVPKYIHMPFQVYIPLLLLVITVIKNKVSGNQKDKSKN</sequence>
<dbReference type="RefSeq" id="WP_110938205.1">
    <property type="nucleotide sequence ID" value="NZ_KZ614147.1"/>
</dbReference>
<organism evidence="9 10">
    <name type="scientific">Salipaludibacillus neizhouensis</name>
    <dbReference type="NCBI Taxonomy" id="885475"/>
    <lineage>
        <taxon>Bacteria</taxon>
        <taxon>Bacillati</taxon>
        <taxon>Bacillota</taxon>
        <taxon>Bacilli</taxon>
        <taxon>Bacillales</taxon>
        <taxon>Bacillaceae</taxon>
    </lineage>
</organism>
<evidence type="ECO:0000256" key="5">
    <source>
        <dbReference type="ARBA" id="ARBA00022692"/>
    </source>
</evidence>
<dbReference type="InterPro" id="IPR004761">
    <property type="entry name" value="Spore_GerAB"/>
</dbReference>
<comment type="caution">
    <text evidence="9">The sequence shown here is derived from an EMBL/GenBank/DDBJ whole genome shotgun (WGS) entry which is preliminary data.</text>
</comment>
<feature type="transmembrane region" description="Helical" evidence="8">
    <location>
        <begin position="216"/>
        <end position="241"/>
    </location>
</feature>
<comment type="subcellular location">
    <subcellularLocation>
        <location evidence="1">Membrane</location>
        <topology evidence="1">Multi-pass membrane protein</topology>
    </subcellularLocation>
</comment>
<evidence type="ECO:0000256" key="8">
    <source>
        <dbReference type="SAM" id="Phobius"/>
    </source>
</evidence>
<evidence type="ECO:0000256" key="6">
    <source>
        <dbReference type="ARBA" id="ARBA00022989"/>
    </source>
</evidence>
<dbReference type="EMBL" id="PDOE01000002">
    <property type="protein sequence ID" value="RKL67866.1"/>
    <property type="molecule type" value="Genomic_DNA"/>
</dbReference>
<keyword evidence="7 8" id="KW-0472">Membrane</keyword>
<feature type="transmembrane region" description="Helical" evidence="8">
    <location>
        <begin position="12"/>
        <end position="30"/>
    </location>
</feature>
<keyword evidence="6 8" id="KW-1133">Transmembrane helix</keyword>
<feature type="transmembrane region" description="Helical" evidence="8">
    <location>
        <begin position="143"/>
        <end position="161"/>
    </location>
</feature>
<evidence type="ECO:0000256" key="3">
    <source>
        <dbReference type="ARBA" id="ARBA00022448"/>
    </source>
</evidence>
<keyword evidence="5 8" id="KW-0812">Transmembrane</keyword>